<dbReference type="AlphaFoldDB" id="A0A2I3CCL7"/>
<dbReference type="Proteomes" id="UP000016714">
    <property type="component" value="Chromosome 1"/>
</dbReference>
<organism evidence="1 2">
    <name type="scientific">Vibrio alginolyticus (strain ATCC 17749 / DSM 2171 / NBRC 15630 / NCIMB 1903 / NCTC 12160 / XII-53)</name>
    <dbReference type="NCBI Taxonomy" id="1219076"/>
    <lineage>
        <taxon>Bacteria</taxon>
        <taxon>Pseudomonadati</taxon>
        <taxon>Pseudomonadota</taxon>
        <taxon>Gammaproteobacteria</taxon>
        <taxon>Vibrionales</taxon>
        <taxon>Vibrionaceae</taxon>
        <taxon>Vibrio</taxon>
    </lineage>
</organism>
<evidence type="ECO:0000313" key="1">
    <source>
        <dbReference type="EMBL" id="AGV17968.1"/>
    </source>
</evidence>
<reference evidence="1 2" key="1">
    <citation type="journal article" date="2015" name="Genome Announc.">
        <title>Complete genome sequence of Vibrio alginolyticus ATCC 17749.</title>
        <authorList>
            <person name="Liu X.F."/>
            <person name="Cao Y."/>
            <person name="Zhang H.L."/>
            <person name="Chen Y.J."/>
            <person name="Hu C.J."/>
        </authorList>
    </citation>
    <scope>NUCLEOTIDE SEQUENCE [LARGE SCALE GENOMIC DNA]</scope>
    <source>
        <strain evidence="2">ATCC 17749 / DSM 2171 / NBRC 15630 / NCIMB 1903 / NCTC 12160 / XII-53</strain>
    </source>
</reference>
<dbReference type="EMBL" id="CP006718">
    <property type="protein sequence ID" value="AGV17968.1"/>
    <property type="molecule type" value="Genomic_DNA"/>
</dbReference>
<name>A0A2I3CCL7_VIBAX</name>
<accession>A0A2I3CCL7</accession>
<sequence>MHALTVAHNHITLLAQTVAIAFSFTPGSNILNTAITQIASEQTAELRITKEALKKNNKYANMIVKQQ</sequence>
<proteinExistence type="predicted"/>
<dbReference type="KEGG" id="vag:N646_2154"/>
<gene>
    <name evidence="1" type="ORF">N646_2154</name>
</gene>
<protein>
    <submittedName>
        <fullName evidence="1">Uncharacterized protein</fullName>
    </submittedName>
</protein>
<dbReference type="HOGENOM" id="CLU_205412_0_0_6"/>
<evidence type="ECO:0000313" key="2">
    <source>
        <dbReference type="Proteomes" id="UP000016714"/>
    </source>
</evidence>